<reference evidence="1 2" key="1">
    <citation type="submission" date="2024-01" db="EMBL/GenBank/DDBJ databases">
        <title>The genomes of 5 underutilized Papilionoideae crops provide insights into root nodulation and disease resistanc.</title>
        <authorList>
            <person name="Jiang F."/>
        </authorList>
    </citation>
    <scope>NUCLEOTIDE SEQUENCE [LARGE SCALE GENOMIC DNA]</scope>
    <source>
        <strain evidence="1">DUOXIRENSHENG_FW03</strain>
        <tissue evidence="1">Leaves</tissue>
    </source>
</reference>
<dbReference type="EMBL" id="JAYMYS010000002">
    <property type="protein sequence ID" value="KAK7406823.1"/>
    <property type="molecule type" value="Genomic_DNA"/>
</dbReference>
<comment type="caution">
    <text evidence="1">The sequence shown here is derived from an EMBL/GenBank/DDBJ whole genome shotgun (WGS) entry which is preliminary data.</text>
</comment>
<sequence>MLGRRGVGLARRLGLQVGIGRFGGWQHGVSLERRAILDNLSFLLRNENNKLEVIAKPLLPYPYGVWLSYVGVPCEASLVKVPCYGLETSKAYHTCVESNFALANG</sequence>
<name>A0AAN9XT06_PSOTE</name>
<accession>A0AAN9XT06</accession>
<dbReference type="AlphaFoldDB" id="A0AAN9XT06"/>
<proteinExistence type="predicted"/>
<gene>
    <name evidence="1" type="ORF">VNO78_08457</name>
</gene>
<evidence type="ECO:0000313" key="1">
    <source>
        <dbReference type="EMBL" id="KAK7406823.1"/>
    </source>
</evidence>
<evidence type="ECO:0000313" key="2">
    <source>
        <dbReference type="Proteomes" id="UP001386955"/>
    </source>
</evidence>
<organism evidence="1 2">
    <name type="scientific">Psophocarpus tetragonolobus</name>
    <name type="common">Winged bean</name>
    <name type="synonym">Dolichos tetragonolobus</name>
    <dbReference type="NCBI Taxonomy" id="3891"/>
    <lineage>
        <taxon>Eukaryota</taxon>
        <taxon>Viridiplantae</taxon>
        <taxon>Streptophyta</taxon>
        <taxon>Embryophyta</taxon>
        <taxon>Tracheophyta</taxon>
        <taxon>Spermatophyta</taxon>
        <taxon>Magnoliopsida</taxon>
        <taxon>eudicotyledons</taxon>
        <taxon>Gunneridae</taxon>
        <taxon>Pentapetalae</taxon>
        <taxon>rosids</taxon>
        <taxon>fabids</taxon>
        <taxon>Fabales</taxon>
        <taxon>Fabaceae</taxon>
        <taxon>Papilionoideae</taxon>
        <taxon>50 kb inversion clade</taxon>
        <taxon>NPAAA clade</taxon>
        <taxon>indigoferoid/millettioid clade</taxon>
        <taxon>Phaseoleae</taxon>
        <taxon>Psophocarpus</taxon>
    </lineage>
</organism>
<keyword evidence="2" id="KW-1185">Reference proteome</keyword>
<dbReference type="Proteomes" id="UP001386955">
    <property type="component" value="Unassembled WGS sequence"/>
</dbReference>
<protein>
    <submittedName>
        <fullName evidence="1">Uncharacterized protein</fullName>
    </submittedName>
</protein>